<evidence type="ECO:0000256" key="7">
    <source>
        <dbReference type="ARBA" id="ARBA00049169"/>
    </source>
</evidence>
<comment type="subcellular location">
    <subcellularLocation>
        <location evidence="2">Endoplasmic reticulum membrane</location>
        <topology evidence="2">Single-pass type II membrane protein</topology>
    </subcellularLocation>
</comment>
<reference evidence="9 10" key="1">
    <citation type="submission" date="2011-10" db="EMBL/GenBank/DDBJ databases">
        <authorList>
            <person name="Genoscope - CEA"/>
        </authorList>
    </citation>
    <scope>NUCLEOTIDE SEQUENCE [LARGE SCALE GENOMIC DNA]</scope>
    <source>
        <strain evidence="9 10">RCC 1105</strain>
    </source>
</reference>
<comment type="catalytic activity">
    <reaction evidence="7">
        <text>L-prolyl-[collagen] + 2-oxoglutarate + O2 = trans-4-hydroxy-L-prolyl-[collagen] + succinate + CO2</text>
        <dbReference type="Rhea" id="RHEA:18945"/>
        <dbReference type="Rhea" id="RHEA-COMP:11676"/>
        <dbReference type="Rhea" id="RHEA-COMP:11680"/>
        <dbReference type="ChEBI" id="CHEBI:15379"/>
        <dbReference type="ChEBI" id="CHEBI:16526"/>
        <dbReference type="ChEBI" id="CHEBI:16810"/>
        <dbReference type="ChEBI" id="CHEBI:30031"/>
        <dbReference type="ChEBI" id="CHEBI:50342"/>
        <dbReference type="ChEBI" id="CHEBI:61965"/>
        <dbReference type="EC" id="1.14.11.2"/>
    </reaction>
</comment>
<dbReference type="STRING" id="41875.K8EAF3"/>
<feature type="domain" description="Prolyl 4-hydroxylase alpha subunit" evidence="8">
    <location>
        <begin position="109"/>
        <end position="294"/>
    </location>
</feature>
<evidence type="ECO:0000256" key="2">
    <source>
        <dbReference type="ARBA" id="ARBA00004648"/>
    </source>
</evidence>
<keyword evidence="3" id="KW-0479">Metal-binding</keyword>
<keyword evidence="10" id="KW-1185">Reference proteome</keyword>
<accession>K8EAF3</accession>
<dbReference type="Proteomes" id="UP000198341">
    <property type="component" value="Chromosome 2"/>
</dbReference>
<evidence type="ECO:0000256" key="4">
    <source>
        <dbReference type="ARBA" id="ARBA00022964"/>
    </source>
</evidence>
<proteinExistence type="predicted"/>
<dbReference type="KEGG" id="bpg:Bathy02g00700"/>
<evidence type="ECO:0000256" key="3">
    <source>
        <dbReference type="ARBA" id="ARBA00022723"/>
    </source>
</evidence>
<sequence length="337" mass="38255">MTTTTTTTSRRRSSRRSQNSSSFLKRRTIRLFFFFFLFVLGVHAPTTMMVKTFVNADSTGKPEVGRDPREIPNWNDYREHFTVLNEDVASRTDASDGNTPWIEHVSWEPRVFVYHNFLSEKEAKYLRDAHKKASKAMDDESMKTTFKRGQDPIVNVIEQRLSAFVMLPETHGENMFIEKIKKGYPKRLELLNFDDEKDKEDLKNGGQRFATTALFLNTISEGKGGELVFPLGTERLYDDSNDSYTSTPSACAGKYTLAVEPRVGDAVVWFSTHHNGNDDLNSASMRCDAVADGEEMLTAYKHWRVGRYNHGNFLPDYEKATAMGGSSSSGTSTTHEF</sequence>
<dbReference type="Gene3D" id="2.60.120.620">
    <property type="entry name" value="q2cbj1_9rhob like domain"/>
    <property type="match status" value="1"/>
</dbReference>
<dbReference type="GO" id="GO:0005789">
    <property type="term" value="C:endoplasmic reticulum membrane"/>
    <property type="evidence" value="ECO:0007669"/>
    <property type="project" value="UniProtKB-SubCell"/>
</dbReference>
<evidence type="ECO:0000313" key="9">
    <source>
        <dbReference type="EMBL" id="CCO14812.1"/>
    </source>
</evidence>
<keyword evidence="5" id="KW-0560">Oxidoreductase</keyword>
<dbReference type="AlphaFoldDB" id="K8EAF3"/>
<keyword evidence="6" id="KW-0408">Iron</keyword>
<gene>
    <name evidence="9" type="ORF">Bathy02g00700</name>
</gene>
<comment type="cofactor">
    <cofactor evidence="1">
        <name>L-ascorbate</name>
        <dbReference type="ChEBI" id="CHEBI:38290"/>
    </cofactor>
</comment>
<name>K8EAF3_9CHLO</name>
<dbReference type="GO" id="GO:0005506">
    <property type="term" value="F:iron ion binding"/>
    <property type="evidence" value="ECO:0007669"/>
    <property type="project" value="InterPro"/>
</dbReference>
<dbReference type="GO" id="GO:0031418">
    <property type="term" value="F:L-ascorbic acid binding"/>
    <property type="evidence" value="ECO:0007669"/>
    <property type="project" value="InterPro"/>
</dbReference>
<dbReference type="InterPro" id="IPR045054">
    <property type="entry name" value="P4HA-like"/>
</dbReference>
<dbReference type="OrthoDB" id="420380at2759"/>
<protein>
    <recommendedName>
        <fullName evidence="8">Prolyl 4-hydroxylase alpha subunit domain-containing protein</fullName>
    </recommendedName>
</protein>
<organism evidence="9 10">
    <name type="scientific">Bathycoccus prasinos</name>
    <dbReference type="NCBI Taxonomy" id="41875"/>
    <lineage>
        <taxon>Eukaryota</taxon>
        <taxon>Viridiplantae</taxon>
        <taxon>Chlorophyta</taxon>
        <taxon>Mamiellophyceae</taxon>
        <taxon>Mamiellales</taxon>
        <taxon>Bathycoccaceae</taxon>
        <taxon>Bathycoccus</taxon>
    </lineage>
</organism>
<dbReference type="GO" id="GO:0004656">
    <property type="term" value="F:procollagen-proline 4-dioxygenase activity"/>
    <property type="evidence" value="ECO:0007669"/>
    <property type="project" value="UniProtKB-EC"/>
</dbReference>
<dbReference type="eggNOG" id="KOG1591">
    <property type="taxonomic scope" value="Eukaryota"/>
</dbReference>
<keyword evidence="4" id="KW-0223">Dioxygenase</keyword>
<dbReference type="InterPro" id="IPR006620">
    <property type="entry name" value="Pro_4_hyd_alph"/>
</dbReference>
<dbReference type="RefSeq" id="XP_007514572.1">
    <property type="nucleotide sequence ID" value="XM_007514510.1"/>
</dbReference>
<evidence type="ECO:0000256" key="5">
    <source>
        <dbReference type="ARBA" id="ARBA00023002"/>
    </source>
</evidence>
<evidence type="ECO:0000313" key="10">
    <source>
        <dbReference type="Proteomes" id="UP000198341"/>
    </source>
</evidence>
<dbReference type="EMBL" id="FO082277">
    <property type="protein sequence ID" value="CCO14812.1"/>
    <property type="molecule type" value="Genomic_DNA"/>
</dbReference>
<evidence type="ECO:0000256" key="1">
    <source>
        <dbReference type="ARBA" id="ARBA00001961"/>
    </source>
</evidence>
<dbReference type="PANTHER" id="PTHR10869:SF246">
    <property type="entry name" value="TRANSMEMBRANE PROLYL 4-HYDROXYLASE"/>
    <property type="match status" value="1"/>
</dbReference>
<dbReference type="PANTHER" id="PTHR10869">
    <property type="entry name" value="PROLYL 4-HYDROXYLASE ALPHA SUBUNIT"/>
    <property type="match status" value="1"/>
</dbReference>
<dbReference type="GeneID" id="19017184"/>
<dbReference type="SMART" id="SM00702">
    <property type="entry name" value="P4Hc"/>
    <property type="match status" value="1"/>
</dbReference>
<evidence type="ECO:0000256" key="6">
    <source>
        <dbReference type="ARBA" id="ARBA00023004"/>
    </source>
</evidence>
<evidence type="ECO:0000259" key="8">
    <source>
        <dbReference type="SMART" id="SM00702"/>
    </source>
</evidence>